<evidence type="ECO:0000313" key="3">
    <source>
        <dbReference type="EMBL" id="SNX73980.1"/>
    </source>
</evidence>
<evidence type="ECO:0000313" key="4">
    <source>
        <dbReference type="Proteomes" id="UP000219467"/>
    </source>
</evidence>
<keyword evidence="2" id="KW-0175">Coiled coil</keyword>
<dbReference type="RefSeq" id="WP_097031503.1">
    <property type="nucleotide sequence ID" value="NZ_OAOQ01000018.1"/>
</dbReference>
<dbReference type="AlphaFoldDB" id="A0A285D2E0"/>
<dbReference type="InterPro" id="IPR050465">
    <property type="entry name" value="UPF0194_transport"/>
</dbReference>
<dbReference type="SUPFAM" id="SSF111369">
    <property type="entry name" value="HlyD-like secretion proteins"/>
    <property type="match status" value="1"/>
</dbReference>
<comment type="subcellular location">
    <subcellularLocation>
        <location evidence="1">Cell envelope</location>
    </subcellularLocation>
</comment>
<gene>
    <name evidence="3" type="ORF">SAMN05878503_11833</name>
</gene>
<dbReference type="Gene3D" id="3.30.450.40">
    <property type="match status" value="1"/>
</dbReference>
<accession>A0A285D2E0</accession>
<dbReference type="GO" id="GO:0030313">
    <property type="term" value="C:cell envelope"/>
    <property type="evidence" value="ECO:0007669"/>
    <property type="project" value="UniProtKB-SubCell"/>
</dbReference>
<dbReference type="SUPFAM" id="SSF55781">
    <property type="entry name" value="GAF domain-like"/>
    <property type="match status" value="1"/>
</dbReference>
<reference evidence="4" key="1">
    <citation type="submission" date="2017-08" db="EMBL/GenBank/DDBJ databases">
        <authorList>
            <person name="Varghese N."/>
            <person name="Submissions S."/>
        </authorList>
    </citation>
    <scope>NUCLEOTIDE SEQUENCE [LARGE SCALE GENOMIC DNA]</scope>
    <source>
        <strain evidence="4">JA234</strain>
    </source>
</reference>
<name>A0A285D2E0_9RHOB</name>
<organism evidence="3 4">
    <name type="scientific">Cereibacter ovatus</name>
    <dbReference type="NCBI Taxonomy" id="439529"/>
    <lineage>
        <taxon>Bacteria</taxon>
        <taxon>Pseudomonadati</taxon>
        <taxon>Pseudomonadota</taxon>
        <taxon>Alphaproteobacteria</taxon>
        <taxon>Rhodobacterales</taxon>
        <taxon>Paracoccaceae</taxon>
        <taxon>Cereibacter</taxon>
    </lineage>
</organism>
<dbReference type="Gene3D" id="1.10.287.470">
    <property type="entry name" value="Helix hairpin bin"/>
    <property type="match status" value="1"/>
</dbReference>
<dbReference type="Proteomes" id="UP000219467">
    <property type="component" value="Unassembled WGS sequence"/>
</dbReference>
<dbReference type="PANTHER" id="PTHR32347:SF23">
    <property type="entry name" value="BLL5650 PROTEIN"/>
    <property type="match status" value="1"/>
</dbReference>
<keyword evidence="4" id="KW-1185">Reference proteome</keyword>
<sequence length="616" mass="66792">MTETAPPDRRPAPPFWEMTQPQQAADRLAGWVEALLAGMAADPGLVPLLVAYETPGLPRILRPEGRIAGDATHRAEAEARRQNRLALAGHLPGQPGATGAASSLALPVEGYDGAAGLLTIEVEIADRAALLRLLSLLALATGWAHVARLDAHRHRGAADEASAVSALEAIVAFIAHRRFSEAARALMTDLAARFGCDRVALGLARGATVRVAAISNTGSFSRSLGLVRRLRAAMEEAFDQERVLLWPAPPGDDADMILQRQAELAGGATDRAVVSVPLFDGRRYRGVILFERAEARGFDSAELARIEALCSLLTPILIEKRDNDRWLPVRVAMALRSVLENLLGRSHLLAKASVLAGVMALGALFVLDGTRTVVAEAVVQGTETRTLAAPFAGFIAEATRREGDRIAKGDLLVRLDDREFTLELTRLTALRAQADLELDKAISDKNRAEAGLLESRIRQIDAQIALTGQQIARSRIEAPFDGLVTAGDLSRAIGRSVEQGEALLVIAPLAEYRADLFVPEDEIDLILPGQNATLKVTPLPERSFGLTLRATMPIARYENGQTRYQVEARFDAPPEVLVPGMTGAARIEIDRVSLARLWLHPIRDRVRLWVWRRLAL</sequence>
<dbReference type="OrthoDB" id="9806939at2"/>
<dbReference type="PANTHER" id="PTHR32347">
    <property type="entry name" value="EFFLUX SYSTEM COMPONENT YKNX-RELATED"/>
    <property type="match status" value="1"/>
</dbReference>
<evidence type="ECO:0000256" key="2">
    <source>
        <dbReference type="ARBA" id="ARBA00023054"/>
    </source>
</evidence>
<evidence type="ECO:0000256" key="1">
    <source>
        <dbReference type="ARBA" id="ARBA00004196"/>
    </source>
</evidence>
<dbReference type="Gene3D" id="2.40.50.100">
    <property type="match status" value="1"/>
</dbReference>
<protein>
    <submittedName>
        <fullName evidence="3">Multidrug efflux pump subunit AcrA (Membrane-fusion protein)</fullName>
    </submittedName>
</protein>
<dbReference type="InterPro" id="IPR029016">
    <property type="entry name" value="GAF-like_dom_sf"/>
</dbReference>
<proteinExistence type="predicted"/>
<dbReference type="EMBL" id="OAOQ01000018">
    <property type="protein sequence ID" value="SNX73980.1"/>
    <property type="molecule type" value="Genomic_DNA"/>
</dbReference>
<dbReference type="Gene3D" id="2.40.30.170">
    <property type="match status" value="1"/>
</dbReference>